<dbReference type="InterPro" id="IPR025944">
    <property type="entry name" value="Sigma_54_int_dom_CS"/>
</dbReference>
<dbReference type="GO" id="GO:0005524">
    <property type="term" value="F:ATP binding"/>
    <property type="evidence" value="ECO:0007669"/>
    <property type="project" value="UniProtKB-KW"/>
</dbReference>
<dbReference type="GO" id="GO:0043565">
    <property type="term" value="F:sequence-specific DNA binding"/>
    <property type="evidence" value="ECO:0007669"/>
    <property type="project" value="InterPro"/>
</dbReference>
<dbReference type="InterPro" id="IPR058031">
    <property type="entry name" value="AAA_lid_NorR"/>
</dbReference>
<dbReference type="SUPFAM" id="SSF52540">
    <property type="entry name" value="P-loop containing nucleoside triphosphate hydrolases"/>
    <property type="match status" value="1"/>
</dbReference>
<feature type="domain" description="Sigma-54 factor interaction" evidence="6">
    <location>
        <begin position="338"/>
        <end position="568"/>
    </location>
</feature>
<dbReference type="PROSITE" id="PS50045">
    <property type="entry name" value="SIGMA54_INTERACT_4"/>
    <property type="match status" value="1"/>
</dbReference>
<dbReference type="InterPro" id="IPR027417">
    <property type="entry name" value="P-loop_NTPase"/>
</dbReference>
<dbReference type="InterPro" id="IPR003018">
    <property type="entry name" value="GAF"/>
</dbReference>
<dbReference type="PANTHER" id="PTHR32071">
    <property type="entry name" value="TRANSCRIPTIONAL REGULATORY PROTEIN"/>
    <property type="match status" value="1"/>
</dbReference>
<evidence type="ECO:0000256" key="5">
    <source>
        <dbReference type="ARBA" id="ARBA00023163"/>
    </source>
</evidence>
<dbReference type="EMBL" id="AKGD01000004">
    <property type="protein sequence ID" value="EIT67966.1"/>
    <property type="molecule type" value="Genomic_DNA"/>
</dbReference>
<dbReference type="PROSITE" id="PS00688">
    <property type="entry name" value="SIGMA54_INTERACT_3"/>
    <property type="match status" value="1"/>
</dbReference>
<evidence type="ECO:0000256" key="4">
    <source>
        <dbReference type="ARBA" id="ARBA00023125"/>
    </source>
</evidence>
<evidence type="ECO:0000313" key="8">
    <source>
        <dbReference type="Proteomes" id="UP000003704"/>
    </source>
</evidence>
<keyword evidence="4" id="KW-0238">DNA-binding</keyword>
<dbReference type="Pfam" id="PF01590">
    <property type="entry name" value="GAF"/>
    <property type="match status" value="1"/>
</dbReference>
<dbReference type="RefSeq" id="WP_007187336.1">
    <property type="nucleotide sequence ID" value="NZ_AKGD01000004.1"/>
</dbReference>
<dbReference type="PATRIC" id="fig|1172194.4.peg.4266"/>
<dbReference type="FunFam" id="3.40.50.300:FF:000006">
    <property type="entry name" value="DNA-binding transcriptional regulator NtrC"/>
    <property type="match status" value="1"/>
</dbReference>
<keyword evidence="2" id="KW-0067">ATP-binding</keyword>
<evidence type="ECO:0000256" key="3">
    <source>
        <dbReference type="ARBA" id="ARBA00023015"/>
    </source>
</evidence>
<dbReference type="SUPFAM" id="SSF46689">
    <property type="entry name" value="Homeodomain-like"/>
    <property type="match status" value="1"/>
</dbReference>
<evidence type="ECO:0000256" key="2">
    <source>
        <dbReference type="ARBA" id="ARBA00022840"/>
    </source>
</evidence>
<dbReference type="InterPro" id="IPR009057">
    <property type="entry name" value="Homeodomain-like_sf"/>
</dbReference>
<evidence type="ECO:0000256" key="1">
    <source>
        <dbReference type="ARBA" id="ARBA00022741"/>
    </source>
</evidence>
<dbReference type="InterPro" id="IPR029016">
    <property type="entry name" value="GAF-like_dom_sf"/>
</dbReference>
<protein>
    <submittedName>
        <fullName evidence="7">Acetoin catabolism regulatory protein</fullName>
    </submittedName>
</protein>
<keyword evidence="1" id="KW-0547">Nucleotide-binding</keyword>
<dbReference type="Pfam" id="PF00158">
    <property type="entry name" value="Sigma54_activat"/>
    <property type="match status" value="1"/>
</dbReference>
<name>I8HX93_9GAMM</name>
<dbReference type="Gene3D" id="1.10.10.60">
    <property type="entry name" value="Homeodomain-like"/>
    <property type="match status" value="1"/>
</dbReference>
<dbReference type="InterPro" id="IPR002078">
    <property type="entry name" value="Sigma_54_int"/>
</dbReference>
<dbReference type="PANTHER" id="PTHR32071:SF77">
    <property type="entry name" value="TRANSCRIPTIONAL REGULATORY PROTEIN"/>
    <property type="match status" value="1"/>
</dbReference>
<gene>
    <name evidence="7" type="ORF">WQQ_44010</name>
</gene>
<dbReference type="Gene3D" id="3.40.50.300">
    <property type="entry name" value="P-loop containing nucleotide triphosphate hydrolases"/>
    <property type="match status" value="1"/>
</dbReference>
<dbReference type="SMART" id="SM00382">
    <property type="entry name" value="AAA"/>
    <property type="match status" value="1"/>
</dbReference>
<dbReference type="Gene3D" id="3.30.450.40">
    <property type="match status" value="1"/>
</dbReference>
<evidence type="ECO:0000259" key="6">
    <source>
        <dbReference type="PROSITE" id="PS50045"/>
    </source>
</evidence>
<dbReference type="Proteomes" id="UP000003704">
    <property type="component" value="Unassembled WGS sequence"/>
</dbReference>
<proteinExistence type="predicted"/>
<dbReference type="PROSITE" id="PS00676">
    <property type="entry name" value="SIGMA54_INTERACT_2"/>
    <property type="match status" value="1"/>
</dbReference>
<dbReference type="STRING" id="1172194.WQQ_44010"/>
<accession>I8HX93</accession>
<keyword evidence="5" id="KW-0804">Transcription</keyword>
<dbReference type="InterPro" id="IPR025943">
    <property type="entry name" value="Sigma_54_int_dom_ATP-bd_2"/>
</dbReference>
<dbReference type="GO" id="GO:0006355">
    <property type="term" value="P:regulation of DNA-templated transcription"/>
    <property type="evidence" value="ECO:0007669"/>
    <property type="project" value="InterPro"/>
</dbReference>
<dbReference type="PRINTS" id="PR01590">
    <property type="entry name" value="HTHFIS"/>
</dbReference>
<sequence length="648" mass="70768">MNETSLHIREVVDVIGGAPSMRDSLVRDSWRRCVDQHGLDPTRRQRAHVLPDSRLREHRDPLESLIRTARFGLESLYRQVAGQDYVVLLSDKRGISVDYIGDRGREGALHRAGLTLGSDWSESHAGTCAVGACIASGEPVVIHRSDHFDATHIPLTCTAAPIYDARGELAAVVDISALHSPPDKISQALALQLVRASTLRIELAHLMASFRSEWILRFSRSQEFVDVDPEAAIAIDASGRVVGTTHAGRKLMARALGLDWRSMPSLLGRSFSEAFDVELDELPRFTRALPTCDRSIRLRNGERLYAHAAEPHSSSGGQAQRSAAPAASRAIPATLQGLSGGDEQMDRMLVMAARLADQPIALLLQGETGCGKEVLARAIHDSGKHSGPFVAINCAALPETLIESELFGYVPGAFTGARARGRKGLIEEAHGGTLFLDEIGDMPLSLQARLLRVLAEREVVPLGGSRPIPVNLRIISATHRELADHVRSGAFREDLFYRLSGAVLRIPALRSRRDLGWLLDRLLQSGGRKSNGALRPVRVSRAAREALEAHHWPGNIRELVNVVELARVLCNDGVIELDDLPALRAQASESTGVDAQTQAGDGASKLAALLRECHWNISEAARRLGVDRTTLHRRMRRIGLVAPNRRPH</sequence>
<dbReference type="Pfam" id="PF02954">
    <property type="entry name" value="HTH_8"/>
    <property type="match status" value="1"/>
</dbReference>
<organism evidence="7 8">
    <name type="scientific">Hydrocarboniphaga effusa AP103</name>
    <dbReference type="NCBI Taxonomy" id="1172194"/>
    <lineage>
        <taxon>Bacteria</taxon>
        <taxon>Pseudomonadati</taxon>
        <taxon>Pseudomonadota</taxon>
        <taxon>Gammaproteobacteria</taxon>
        <taxon>Nevskiales</taxon>
        <taxon>Nevskiaceae</taxon>
        <taxon>Hydrocarboniphaga</taxon>
    </lineage>
</organism>
<comment type="caution">
    <text evidence="7">The sequence shown here is derived from an EMBL/GenBank/DDBJ whole genome shotgun (WGS) entry which is preliminary data.</text>
</comment>
<dbReference type="AlphaFoldDB" id="I8HX93"/>
<evidence type="ECO:0000313" key="7">
    <source>
        <dbReference type="EMBL" id="EIT67966.1"/>
    </source>
</evidence>
<dbReference type="InterPro" id="IPR003593">
    <property type="entry name" value="AAA+_ATPase"/>
</dbReference>
<keyword evidence="3" id="KW-0805">Transcription regulation</keyword>
<dbReference type="Pfam" id="PF25601">
    <property type="entry name" value="AAA_lid_14"/>
    <property type="match status" value="1"/>
</dbReference>
<dbReference type="OrthoDB" id="9804019at2"/>
<reference evidence="7 8" key="1">
    <citation type="journal article" date="2012" name="J. Bacteriol.">
        <title>Genome Sequence of n-Alkane-Degrading Hydrocarboniphaga effusa Strain AP103T (ATCC BAA-332T).</title>
        <authorList>
            <person name="Chang H.K."/>
            <person name="Zylstra G.J."/>
            <person name="Chae J.C."/>
        </authorList>
    </citation>
    <scope>NUCLEOTIDE SEQUENCE [LARGE SCALE GENOMIC DNA]</scope>
    <source>
        <strain evidence="7 8">AP103</strain>
    </source>
</reference>
<dbReference type="Gene3D" id="1.10.8.60">
    <property type="match status" value="1"/>
</dbReference>
<dbReference type="SUPFAM" id="SSF55781">
    <property type="entry name" value="GAF domain-like"/>
    <property type="match status" value="1"/>
</dbReference>
<dbReference type="CDD" id="cd00009">
    <property type="entry name" value="AAA"/>
    <property type="match status" value="1"/>
</dbReference>
<keyword evidence="8" id="KW-1185">Reference proteome</keyword>
<dbReference type="InterPro" id="IPR002197">
    <property type="entry name" value="HTH_Fis"/>
</dbReference>